<proteinExistence type="predicted"/>
<organism evidence="2 3">
    <name type="scientific">Catenulispora acidiphila (strain DSM 44928 / JCM 14897 / NBRC 102108 / NRRL B-24433 / ID139908)</name>
    <dbReference type="NCBI Taxonomy" id="479433"/>
    <lineage>
        <taxon>Bacteria</taxon>
        <taxon>Bacillati</taxon>
        <taxon>Actinomycetota</taxon>
        <taxon>Actinomycetes</taxon>
        <taxon>Catenulisporales</taxon>
        <taxon>Catenulisporaceae</taxon>
        <taxon>Catenulispora</taxon>
    </lineage>
</organism>
<dbReference type="AlphaFoldDB" id="C7Q2S8"/>
<dbReference type="InParanoid" id="C7Q2S8"/>
<keyword evidence="3" id="KW-1185">Reference proteome</keyword>
<dbReference type="EMBL" id="CP001700">
    <property type="protein sequence ID" value="ACU71820.1"/>
    <property type="molecule type" value="Genomic_DNA"/>
</dbReference>
<reference evidence="2 3" key="1">
    <citation type="journal article" date="2009" name="Stand. Genomic Sci.">
        <title>Complete genome sequence of Catenulispora acidiphila type strain (ID 139908).</title>
        <authorList>
            <person name="Copeland A."/>
            <person name="Lapidus A."/>
            <person name="Glavina Del Rio T."/>
            <person name="Nolan M."/>
            <person name="Lucas S."/>
            <person name="Chen F."/>
            <person name="Tice H."/>
            <person name="Cheng J.F."/>
            <person name="Bruce D."/>
            <person name="Goodwin L."/>
            <person name="Pitluck S."/>
            <person name="Mikhailova N."/>
            <person name="Pati A."/>
            <person name="Ivanova N."/>
            <person name="Mavromatis K."/>
            <person name="Chen A."/>
            <person name="Palaniappan K."/>
            <person name="Chain P."/>
            <person name="Land M."/>
            <person name="Hauser L."/>
            <person name="Chang Y.J."/>
            <person name="Jeffries C.D."/>
            <person name="Chertkov O."/>
            <person name="Brettin T."/>
            <person name="Detter J.C."/>
            <person name="Han C."/>
            <person name="Ali Z."/>
            <person name="Tindall B.J."/>
            <person name="Goker M."/>
            <person name="Bristow J."/>
            <person name="Eisen J.A."/>
            <person name="Markowitz V."/>
            <person name="Hugenholtz P."/>
            <person name="Kyrpides N.C."/>
            <person name="Klenk H.P."/>
        </authorList>
    </citation>
    <scope>NUCLEOTIDE SEQUENCE [LARGE SCALE GENOMIC DNA]</scope>
    <source>
        <strain evidence="3">DSM 44928 / JCM 14897 / NBRC 102108 / NRRL B-24433 / ID139908</strain>
    </source>
</reference>
<gene>
    <name evidence="2" type="ordered locus">Caci_2911</name>
</gene>
<name>C7Q2S8_CATAD</name>
<sequence length="212" mass="23833" precursor="true">MTDDYLDRLEHHLGAYRGGEDNGRKNRGRRTAMSEPIKPMTAADEARAWIQRLVRIADECNAQNEAEAIPEVNCPPTHVSAVVRLKPLPDGRVSVYEPGVEVTPDRLRAFLAEHDEQRDRGETAERALTELQQRLGETAEEWGVRRAWSENAETREGYAICESEEHAGAVLDHYRAVDRAERSLVKSALAWRIVGEWRLAEQQPEGGAGDPT</sequence>
<dbReference type="KEGG" id="cai:Caci_2911"/>
<dbReference type="HOGENOM" id="CLU_1297939_0_0_11"/>
<evidence type="ECO:0000313" key="3">
    <source>
        <dbReference type="Proteomes" id="UP000000851"/>
    </source>
</evidence>
<feature type="coiled-coil region" evidence="1">
    <location>
        <begin position="114"/>
        <end position="141"/>
    </location>
</feature>
<dbReference type="Proteomes" id="UP000000851">
    <property type="component" value="Chromosome"/>
</dbReference>
<evidence type="ECO:0000256" key="1">
    <source>
        <dbReference type="SAM" id="Coils"/>
    </source>
</evidence>
<dbReference type="RefSeq" id="WP_012787113.1">
    <property type="nucleotide sequence ID" value="NC_013131.1"/>
</dbReference>
<evidence type="ECO:0000313" key="2">
    <source>
        <dbReference type="EMBL" id="ACU71820.1"/>
    </source>
</evidence>
<keyword evidence="1" id="KW-0175">Coiled coil</keyword>
<dbReference type="STRING" id="479433.Caci_2911"/>
<accession>C7Q2S8</accession>
<protein>
    <submittedName>
        <fullName evidence="2">Uncharacterized protein</fullName>
    </submittedName>
</protein>